<dbReference type="Proteomes" id="UP001144471">
    <property type="component" value="Unassembled WGS sequence"/>
</dbReference>
<sequence length="59" mass="7012">MQRHVAFYFFENNLSKIISIKVVDRSEFKGIGRHEFYIQKRVKVPLGKCGIVDALWSRR</sequence>
<reference evidence="1" key="1">
    <citation type="submission" date="2022-12" db="EMBL/GenBank/DDBJ databases">
        <title>Reference genome sequencing for broad-spectrum identification of bacterial and archaeal isolates by mass spectrometry.</title>
        <authorList>
            <person name="Sekiguchi Y."/>
            <person name="Tourlousse D.M."/>
        </authorList>
    </citation>
    <scope>NUCLEOTIDE SEQUENCE</scope>
    <source>
        <strain evidence="1">10succ1</strain>
    </source>
</reference>
<evidence type="ECO:0000313" key="2">
    <source>
        <dbReference type="Proteomes" id="UP001144471"/>
    </source>
</evidence>
<dbReference type="EMBL" id="BSDY01000009">
    <property type="protein sequence ID" value="GLI56598.1"/>
    <property type="molecule type" value="Genomic_DNA"/>
</dbReference>
<name>A0A9W6LNH0_9FUSO</name>
<dbReference type="AlphaFoldDB" id="A0A9W6LNH0"/>
<proteinExistence type="predicted"/>
<organism evidence="1 2">
    <name type="scientific">Propionigenium maris DSM 9537</name>
    <dbReference type="NCBI Taxonomy" id="1123000"/>
    <lineage>
        <taxon>Bacteria</taxon>
        <taxon>Fusobacteriati</taxon>
        <taxon>Fusobacteriota</taxon>
        <taxon>Fusobacteriia</taxon>
        <taxon>Fusobacteriales</taxon>
        <taxon>Fusobacteriaceae</taxon>
        <taxon>Propionigenium</taxon>
    </lineage>
</organism>
<comment type="caution">
    <text evidence="1">The sequence shown here is derived from an EMBL/GenBank/DDBJ whole genome shotgun (WGS) entry which is preliminary data.</text>
</comment>
<accession>A0A9W6LNH0</accession>
<gene>
    <name evidence="1" type="ORF">PM10SUCC1_21120</name>
</gene>
<evidence type="ECO:0000313" key="1">
    <source>
        <dbReference type="EMBL" id="GLI56598.1"/>
    </source>
</evidence>
<protein>
    <submittedName>
        <fullName evidence="1">Uncharacterized protein</fullName>
    </submittedName>
</protein>
<keyword evidence="2" id="KW-1185">Reference proteome</keyword>